<dbReference type="SUPFAM" id="SSF52540">
    <property type="entry name" value="P-loop containing nucleoside triphosphate hydrolases"/>
    <property type="match status" value="1"/>
</dbReference>
<dbReference type="RefSeq" id="WP_265763895.1">
    <property type="nucleotide sequence ID" value="NZ_JAGGJA010000001.1"/>
</dbReference>
<dbReference type="Proteomes" id="UP001207918">
    <property type="component" value="Unassembled WGS sequence"/>
</dbReference>
<protein>
    <submittedName>
        <fullName evidence="6">BREX system P-loop protein BrxC</fullName>
    </submittedName>
</protein>
<dbReference type="Pfam" id="PF19557">
    <property type="entry name" value="DUF6079_1st"/>
    <property type="match status" value="1"/>
</dbReference>
<keyword evidence="1" id="KW-0175">Coiled coil</keyword>
<gene>
    <name evidence="6" type="primary">brxC</name>
    <name evidence="6" type="ORF">J6I44_00130</name>
</gene>
<feature type="coiled-coil region" evidence="1">
    <location>
        <begin position="1012"/>
        <end position="1079"/>
    </location>
</feature>
<dbReference type="InterPro" id="IPR058038">
    <property type="entry name" value="BREX_BrxC_wHTH"/>
</dbReference>
<feature type="domain" description="Probable ATP-binding protein BrxC alpha-helical" evidence="4">
    <location>
        <begin position="865"/>
        <end position="978"/>
    </location>
</feature>
<dbReference type="EMBL" id="JAGGJA010000001">
    <property type="protein sequence ID" value="MCW9705232.1"/>
    <property type="molecule type" value="Genomic_DNA"/>
</dbReference>
<reference evidence="6 7" key="1">
    <citation type="submission" date="2021-03" db="EMBL/GenBank/DDBJ databases">
        <title>Aliifodinibius sp. nov., a new bacterium isolated from saline soil.</title>
        <authorList>
            <person name="Galisteo C."/>
            <person name="De La Haba R."/>
            <person name="Sanchez-Porro C."/>
            <person name="Ventosa A."/>
        </authorList>
    </citation>
    <scope>NUCLEOTIDE SEQUENCE [LARGE SCALE GENOMIC DNA]</scope>
    <source>
        <strain evidence="6 7">1BSP15-2V2</strain>
    </source>
</reference>
<dbReference type="InterPro" id="IPR045725">
    <property type="entry name" value="DUF6079_N"/>
</dbReference>
<dbReference type="InterPro" id="IPR058036">
    <property type="entry name" value="BREX_BrxC_4th"/>
</dbReference>
<sequence>MELKQLFADDFARPIETVIKADDKSHILQEVEEYVITNEISLKLADFFEQYNNYEGANGVWISGFFGSGKSHLLKILSYVLEDRTVNGTHLGELFANKVEGDAKLKGDILNGTRIPSESILFNIDQQAQITSKEDDNAILQVFYKVLYEHQGFYGFQPHVAEFERWLSKEGNYEAFKEGFENEFGKPWEDARNDYVDPMIEDAIAEVCGDIYDADPSKYQGILDKFEDTRKYSIEDFAHKVDEYLQKKPDDFRLNFYVDEVGQYIADNTKLMLNLQTIAESLATKCDGRSWIVVTSQEDLESVVGDESATQSDDFSKIQGRFKIRLPLTSANVDEVIEKRLLAKGSEGESQLSSVWQKEKDNLATLLSFSEAGVQFKNYEDEEEFIAKYPFIPYQFDLFQQSIKTLAKHNAFQGKHASVGERSMLGVFQEVLKDIDGFDERSLISFDQLFEGLRATMRTEIQNSIILAERQLSNRPLAVRILKALFLVKYYDSFKTTIRNILVLTLNHLNVNPNTHEEEVKEALSLLEQQNYIERKGGDTYEFMTDIEKDIKQDIKNTEINSSDVTDLFSSLLFDGTIKETRLQFQDNKQYYEYTRKVDGTLYGREKELTVELVTPNSENYDNESYFQGLSMGNQTHMLMKLAPDDRIVKEARLYLQTEKYIKQNQATSNKDRVKQILFEQGQQNQERKREMLDTLNEMLAQSTVYLNGTEHQVSSTSDGKTKVIYAFQDLVKLAYSKLKMLGDTTFDESRLKSIMKGRQDDLFGEDEASMTPPENEVMNFIQRRKKMNERTTLTNLKEQFSQKPYGWPDFAIWCMVAMLFKRGKIIAKQDSNIIEDSEFESALMNNRSHANTLVYPQIEFDQGQVRRLKKIHQDLFNESNPHNEAKDAATLFKEKAIDELETVSNLIAQKQSYPFVEQLQPMADKLRKIKEMDYATLITEIGSMEDDLLDIKQDNLDPIKQFMNSGQKEIYDRLNQFDSYNQANFDYVDAHEKEVLRKAKEDSTPYRGTTMREAKEAMDTLEERVKLELKGEKDATIERYEEAIEDLKSRDEFSELSNAQKEEVMGPLQQELKKAKNERFIGNLRDQRSRLSNHLYTDQLNLMIELAQPEEDDEPKRMFIKQSNLHPSFPKKELETEEDVDDYLKELRKSMIDHINKNHNILLD</sequence>
<dbReference type="Pfam" id="PF25792">
    <property type="entry name" value="BREX_BrxC_helical"/>
    <property type="match status" value="1"/>
</dbReference>
<feature type="domain" description="Probable ATP-binding protein BrxC 4th six-stranded beta-sheet" evidence="5">
    <location>
        <begin position="558"/>
        <end position="731"/>
    </location>
</feature>
<dbReference type="Pfam" id="PF25791">
    <property type="entry name" value="WHD_BREX_BrxC"/>
    <property type="match status" value="1"/>
</dbReference>
<evidence type="ECO:0000313" key="7">
    <source>
        <dbReference type="Proteomes" id="UP001207918"/>
    </source>
</evidence>
<feature type="domain" description="Probable ATP-binding protein BrxC winged helix-turn-helix" evidence="3">
    <location>
        <begin position="749"/>
        <end position="839"/>
    </location>
</feature>
<keyword evidence="7" id="KW-1185">Reference proteome</keyword>
<evidence type="ECO:0000313" key="6">
    <source>
        <dbReference type="EMBL" id="MCW9705232.1"/>
    </source>
</evidence>
<accession>A0ABT3PH32</accession>
<evidence type="ECO:0000259" key="3">
    <source>
        <dbReference type="Pfam" id="PF25791"/>
    </source>
</evidence>
<proteinExistence type="predicted"/>
<evidence type="ECO:0000256" key="1">
    <source>
        <dbReference type="SAM" id="Coils"/>
    </source>
</evidence>
<name>A0ABT3PH32_9BACT</name>
<dbReference type="InterPro" id="IPR058037">
    <property type="entry name" value="BREX_BrxC_helical"/>
</dbReference>
<dbReference type="NCBIfam" id="NF033441">
    <property type="entry name" value="BREX_BrxC"/>
    <property type="match status" value="1"/>
</dbReference>
<dbReference type="InterPro" id="IPR027417">
    <property type="entry name" value="P-loop_NTPase"/>
</dbReference>
<comment type="caution">
    <text evidence="6">The sequence shown here is derived from an EMBL/GenBank/DDBJ whole genome shotgun (WGS) entry which is preliminary data.</text>
</comment>
<dbReference type="InterPro" id="IPR047679">
    <property type="entry name" value="BREX_BrxC"/>
</dbReference>
<organism evidence="6 7">
    <name type="scientific">Fodinibius salsisoli</name>
    <dbReference type="NCBI Taxonomy" id="2820877"/>
    <lineage>
        <taxon>Bacteria</taxon>
        <taxon>Pseudomonadati</taxon>
        <taxon>Balneolota</taxon>
        <taxon>Balneolia</taxon>
        <taxon>Balneolales</taxon>
        <taxon>Balneolaceae</taxon>
        <taxon>Fodinibius</taxon>
    </lineage>
</organism>
<dbReference type="Pfam" id="PF25796">
    <property type="entry name" value="BREX_BrxC_4th"/>
    <property type="match status" value="1"/>
</dbReference>
<evidence type="ECO:0000259" key="2">
    <source>
        <dbReference type="Pfam" id="PF19557"/>
    </source>
</evidence>
<evidence type="ECO:0000259" key="4">
    <source>
        <dbReference type="Pfam" id="PF25792"/>
    </source>
</evidence>
<feature type="domain" description="DUF6079" evidence="2">
    <location>
        <begin position="21"/>
        <end position="86"/>
    </location>
</feature>
<evidence type="ECO:0000259" key="5">
    <source>
        <dbReference type="Pfam" id="PF25796"/>
    </source>
</evidence>